<evidence type="ECO:0000256" key="4">
    <source>
        <dbReference type="SAM" id="MobiDB-lite"/>
    </source>
</evidence>
<evidence type="ECO:0000259" key="5">
    <source>
        <dbReference type="PROSITE" id="PS51918"/>
    </source>
</evidence>
<dbReference type="EMBL" id="CAJVAP010000001">
    <property type="protein sequence ID" value="CAG7596360.1"/>
    <property type="molecule type" value="Genomic_DNA"/>
</dbReference>
<dbReference type="GO" id="GO:0046872">
    <property type="term" value="F:metal ion binding"/>
    <property type="evidence" value="ECO:0007669"/>
    <property type="project" value="UniProtKB-UniRule"/>
</dbReference>
<dbReference type="GO" id="GO:0005737">
    <property type="term" value="C:cytoplasm"/>
    <property type="evidence" value="ECO:0007669"/>
    <property type="project" value="UniProtKB-SubCell"/>
</dbReference>
<keyword evidence="3" id="KW-0479">Metal-binding</keyword>
<keyword evidence="3" id="KW-0143">Chaperone</keyword>
<dbReference type="SFLD" id="SFLDF00562">
    <property type="entry name" value="HemN-like__clustered_with_heat"/>
    <property type="match status" value="1"/>
</dbReference>
<keyword evidence="3" id="KW-0004">4Fe-4S</keyword>
<evidence type="ECO:0000256" key="2">
    <source>
        <dbReference type="ARBA" id="ARBA00017228"/>
    </source>
</evidence>
<dbReference type="PANTHER" id="PTHR13932">
    <property type="entry name" value="COPROPORPHYRINIGEN III OXIDASE"/>
    <property type="match status" value="1"/>
</dbReference>
<dbReference type="InterPro" id="IPR004559">
    <property type="entry name" value="HemW-like"/>
</dbReference>
<evidence type="ECO:0000313" key="7">
    <source>
        <dbReference type="Proteomes" id="UP000693892"/>
    </source>
</evidence>
<dbReference type="PROSITE" id="PS51918">
    <property type="entry name" value="RADICAL_SAM"/>
    <property type="match status" value="1"/>
</dbReference>
<name>A0A916NK56_9MICO</name>
<sequence length="419" mass="44742">MPSTLPDGDPAPPDGSLPPNAVDGADARVFGVYIHVPYCRVRCGYCDFNTYTASELGPGAARSDYAAQVEAELGFGAEVLRRAGLPDRPVSTVFFGGGTPTLLPAGDLARMLSRVRDEWGLAPGAEVTTEANPDSVDAAYLRGLADAGFTRVSFGMQSSVPRTLAVLDRTHSPDRVPLVVGWARDAGLQVSLDLIYGTPGETLEDWSASIEAALACEPDHLSAYALIVEPGTKLAAQIRRGEVAAPDDDLHAEMYELADRRFAEAGFAWYEISNWSRAGVLGGASTTRSRHNLAYWQGADWWGAGPGAHSHVGGTRWWNVKHPRAYADRIAAGVSPAHAREVLDAETRRTERILLETRIADGLPLEVLAASERRAVPELIAEGLVDGRAALGAGGSEPRVVPTLRGRLLADTIVHRLLG</sequence>
<dbReference type="InterPro" id="IPR034505">
    <property type="entry name" value="Coproporphyrinogen-III_oxidase"/>
</dbReference>
<comment type="function">
    <text evidence="3">Probably acts as a heme chaperone, transferring heme to an unknown acceptor. Binds one molecule of heme per monomer, possibly covalently. Binds 1 [4Fe-4S] cluster. The cluster is coordinated with 3 cysteines and an exchangeable S-adenosyl-L-methionine.</text>
</comment>
<comment type="caution">
    <text evidence="6">The sequence shown here is derived from an EMBL/GenBank/DDBJ whole genome shotgun (WGS) entry which is preliminary data.</text>
</comment>
<protein>
    <recommendedName>
        <fullName evidence="2 3">Heme chaperone HemW</fullName>
    </recommendedName>
</protein>
<keyword evidence="3" id="KW-0963">Cytoplasm</keyword>
<dbReference type="SFLD" id="SFLDS00029">
    <property type="entry name" value="Radical_SAM"/>
    <property type="match status" value="1"/>
</dbReference>
<keyword evidence="3" id="KW-0408">Iron</keyword>
<reference evidence="6" key="1">
    <citation type="submission" date="2021-06" db="EMBL/GenBank/DDBJ databases">
        <authorList>
            <person name="Criscuolo A."/>
        </authorList>
    </citation>
    <scope>NUCLEOTIDE SEQUENCE</scope>
    <source>
        <strain evidence="6">CIP111803</strain>
    </source>
</reference>
<dbReference type="GO" id="GO:0051539">
    <property type="term" value="F:4 iron, 4 sulfur cluster binding"/>
    <property type="evidence" value="ECO:0007669"/>
    <property type="project" value="UniProtKB-UniRule"/>
</dbReference>
<dbReference type="Pfam" id="PF04055">
    <property type="entry name" value="Radical_SAM"/>
    <property type="match status" value="1"/>
</dbReference>
<dbReference type="SMART" id="SM00729">
    <property type="entry name" value="Elp3"/>
    <property type="match status" value="1"/>
</dbReference>
<accession>A0A916NK56</accession>
<dbReference type="InterPro" id="IPR007197">
    <property type="entry name" value="rSAM"/>
</dbReference>
<dbReference type="CDD" id="cd01335">
    <property type="entry name" value="Radical_SAM"/>
    <property type="match status" value="1"/>
</dbReference>
<dbReference type="SFLD" id="SFLDG01065">
    <property type="entry name" value="anaerobic_coproporphyrinogen-I"/>
    <property type="match status" value="1"/>
</dbReference>
<feature type="domain" description="Radical SAM core" evidence="5">
    <location>
        <begin position="24"/>
        <end position="268"/>
    </location>
</feature>
<keyword evidence="3" id="KW-0411">Iron-sulfur</keyword>
<feature type="region of interest" description="Disordered" evidence="4">
    <location>
        <begin position="1"/>
        <end position="20"/>
    </location>
</feature>
<dbReference type="RefSeq" id="WP_218113714.1">
    <property type="nucleotide sequence ID" value="NZ_CAJVAP010000001.1"/>
</dbReference>
<dbReference type="PANTHER" id="PTHR13932:SF5">
    <property type="entry name" value="RADICAL S-ADENOSYL METHIONINE DOMAIN-CONTAINING PROTEIN 1, MITOCHONDRIAL"/>
    <property type="match status" value="1"/>
</dbReference>
<gene>
    <name evidence="6" type="primary">hemW</name>
    <name evidence="6" type="ORF">LEUCIP111803_00083</name>
</gene>
<evidence type="ECO:0000256" key="1">
    <source>
        <dbReference type="ARBA" id="ARBA00006100"/>
    </source>
</evidence>
<keyword evidence="3" id="KW-0349">Heme</keyword>
<evidence type="ECO:0000313" key="6">
    <source>
        <dbReference type="EMBL" id="CAG7596360.1"/>
    </source>
</evidence>
<organism evidence="6 7">
    <name type="scientific">Leucobacter soli</name>
    <dbReference type="NCBI Taxonomy" id="2812850"/>
    <lineage>
        <taxon>Bacteria</taxon>
        <taxon>Bacillati</taxon>
        <taxon>Actinomycetota</taxon>
        <taxon>Actinomycetes</taxon>
        <taxon>Micrococcales</taxon>
        <taxon>Microbacteriaceae</taxon>
        <taxon>Leucobacter</taxon>
    </lineage>
</organism>
<comment type="subcellular location">
    <subcellularLocation>
        <location evidence="3">Cytoplasm</location>
    </subcellularLocation>
</comment>
<evidence type="ECO:0000256" key="3">
    <source>
        <dbReference type="RuleBase" id="RU364116"/>
    </source>
</evidence>
<dbReference type="GO" id="GO:0004109">
    <property type="term" value="F:coproporphyrinogen oxidase activity"/>
    <property type="evidence" value="ECO:0007669"/>
    <property type="project" value="InterPro"/>
</dbReference>
<dbReference type="SFLD" id="SFLDG01082">
    <property type="entry name" value="B12-binding_domain_containing"/>
    <property type="match status" value="1"/>
</dbReference>
<comment type="similarity">
    <text evidence="1">Belongs to the anaerobic coproporphyrinogen-III oxidase family. HemW subfamily.</text>
</comment>
<proteinExistence type="inferred from homology"/>
<dbReference type="NCBIfam" id="TIGR00539">
    <property type="entry name" value="hemN_rel"/>
    <property type="match status" value="1"/>
</dbReference>
<dbReference type="Proteomes" id="UP000693892">
    <property type="component" value="Unassembled WGS sequence"/>
</dbReference>
<dbReference type="GO" id="GO:0006779">
    <property type="term" value="P:porphyrin-containing compound biosynthetic process"/>
    <property type="evidence" value="ECO:0007669"/>
    <property type="project" value="InterPro"/>
</dbReference>
<keyword evidence="3" id="KW-0949">S-adenosyl-L-methionine</keyword>
<dbReference type="AlphaFoldDB" id="A0A916NK56"/>
<dbReference type="InterPro" id="IPR006638">
    <property type="entry name" value="Elp3/MiaA/NifB-like_rSAM"/>
</dbReference>
<keyword evidence="7" id="KW-1185">Reference proteome</keyword>